<evidence type="ECO:0000256" key="5">
    <source>
        <dbReference type="ARBA" id="ARBA00022475"/>
    </source>
</evidence>
<feature type="transmembrane region" description="Helical" evidence="17">
    <location>
        <begin position="87"/>
        <end position="105"/>
    </location>
</feature>
<organism evidence="18 19">
    <name type="scientific">Pisciglobus halotolerans</name>
    <dbReference type="NCBI Taxonomy" id="745365"/>
    <lineage>
        <taxon>Bacteria</taxon>
        <taxon>Bacillati</taxon>
        <taxon>Bacillota</taxon>
        <taxon>Bacilli</taxon>
        <taxon>Lactobacillales</taxon>
        <taxon>Carnobacteriaceae</taxon>
    </lineage>
</organism>
<keyword evidence="8 17" id="KW-0133">Cell shape</keyword>
<keyword evidence="12 17" id="KW-0046">Antibiotic resistance</keyword>
<keyword evidence="13 17" id="KW-0961">Cell wall biogenesis/degradation</keyword>
<dbReference type="GO" id="GO:0046677">
    <property type="term" value="P:response to antibiotic"/>
    <property type="evidence" value="ECO:0007669"/>
    <property type="project" value="UniProtKB-UniRule"/>
</dbReference>
<evidence type="ECO:0000256" key="15">
    <source>
        <dbReference type="ARBA" id="ARBA00032932"/>
    </source>
</evidence>
<sequence>MDFFEILKAIVLGIVEGITEWLPISSTGHMILVDEFIQLDASPAFKEMFFVVIQLGAILAVIFLFFHKLNPLSPKKTTEEKKETMSIWYKVIVGVIPAGIIGVLLDDWLNAHLYNYQTVAIMLIVYGVLFILVENRNKGKAARYENFQDLSYQTAFLIGVFQVLSLIPGTSRSGATILGAILLGTSRFVATEFSFFMSIPIMFGASLIKLLDFGWSFTGMELAVLLTGMVVAFIVSVLAIKFLLGYIRNNDFKAFGWYRIILGILVIGYFILFH</sequence>
<evidence type="ECO:0000256" key="16">
    <source>
        <dbReference type="ARBA" id="ARBA00047594"/>
    </source>
</evidence>
<dbReference type="InterPro" id="IPR003824">
    <property type="entry name" value="UppP"/>
</dbReference>
<protein>
    <recommendedName>
        <fullName evidence="4 17">Undecaprenyl-diphosphatase</fullName>
        <ecNumber evidence="3 17">3.6.1.27</ecNumber>
    </recommendedName>
    <alternativeName>
        <fullName evidence="15 17">Bacitracin resistance protein</fullName>
    </alternativeName>
    <alternativeName>
        <fullName evidence="14 17">Undecaprenyl pyrophosphate phosphatase</fullName>
    </alternativeName>
</protein>
<dbReference type="PANTHER" id="PTHR30622:SF3">
    <property type="entry name" value="UNDECAPRENYL-DIPHOSPHATASE"/>
    <property type="match status" value="1"/>
</dbReference>
<comment type="catalytic activity">
    <reaction evidence="16 17">
        <text>di-trans,octa-cis-undecaprenyl diphosphate + H2O = di-trans,octa-cis-undecaprenyl phosphate + phosphate + H(+)</text>
        <dbReference type="Rhea" id="RHEA:28094"/>
        <dbReference type="ChEBI" id="CHEBI:15377"/>
        <dbReference type="ChEBI" id="CHEBI:15378"/>
        <dbReference type="ChEBI" id="CHEBI:43474"/>
        <dbReference type="ChEBI" id="CHEBI:58405"/>
        <dbReference type="ChEBI" id="CHEBI:60392"/>
        <dbReference type="EC" id="3.6.1.27"/>
    </reaction>
</comment>
<dbReference type="EMBL" id="FOQE01000014">
    <property type="protein sequence ID" value="SFH70207.1"/>
    <property type="molecule type" value="Genomic_DNA"/>
</dbReference>
<keyword evidence="9 17" id="KW-0573">Peptidoglycan synthesis</keyword>
<comment type="function">
    <text evidence="17">Catalyzes the dephosphorylation of undecaprenyl diphosphate (UPP). Confers resistance to bacitracin.</text>
</comment>
<dbReference type="GO" id="GO:0005886">
    <property type="term" value="C:plasma membrane"/>
    <property type="evidence" value="ECO:0007669"/>
    <property type="project" value="UniProtKB-SubCell"/>
</dbReference>
<evidence type="ECO:0000256" key="13">
    <source>
        <dbReference type="ARBA" id="ARBA00023316"/>
    </source>
</evidence>
<reference evidence="18 19" key="1">
    <citation type="submission" date="2016-10" db="EMBL/GenBank/DDBJ databases">
        <authorList>
            <person name="de Groot N.N."/>
        </authorList>
    </citation>
    <scope>NUCLEOTIDE SEQUENCE [LARGE SCALE GENOMIC DNA]</scope>
    <source>
        <strain evidence="18 19">DSM 27630</strain>
    </source>
</reference>
<evidence type="ECO:0000313" key="19">
    <source>
        <dbReference type="Proteomes" id="UP000198668"/>
    </source>
</evidence>
<dbReference type="EC" id="3.6.1.27" evidence="3 17"/>
<dbReference type="OrthoDB" id="9808289at2"/>
<keyword evidence="7 17" id="KW-0378">Hydrolase</keyword>
<keyword evidence="5 17" id="KW-1003">Cell membrane</keyword>
<feature type="transmembrane region" description="Helical" evidence="17">
    <location>
        <begin position="48"/>
        <end position="66"/>
    </location>
</feature>
<evidence type="ECO:0000256" key="10">
    <source>
        <dbReference type="ARBA" id="ARBA00022989"/>
    </source>
</evidence>
<evidence type="ECO:0000256" key="1">
    <source>
        <dbReference type="ARBA" id="ARBA00004651"/>
    </source>
</evidence>
<evidence type="ECO:0000256" key="17">
    <source>
        <dbReference type="HAMAP-Rule" id="MF_01006"/>
    </source>
</evidence>
<dbReference type="GO" id="GO:0050380">
    <property type="term" value="F:undecaprenyl-diphosphatase activity"/>
    <property type="evidence" value="ECO:0007669"/>
    <property type="project" value="UniProtKB-UniRule"/>
</dbReference>
<keyword evidence="10 17" id="KW-1133">Transmembrane helix</keyword>
<evidence type="ECO:0000256" key="11">
    <source>
        <dbReference type="ARBA" id="ARBA00023136"/>
    </source>
</evidence>
<dbReference type="Proteomes" id="UP000198668">
    <property type="component" value="Unassembled WGS sequence"/>
</dbReference>
<evidence type="ECO:0000256" key="9">
    <source>
        <dbReference type="ARBA" id="ARBA00022984"/>
    </source>
</evidence>
<evidence type="ECO:0000256" key="4">
    <source>
        <dbReference type="ARBA" id="ARBA00021581"/>
    </source>
</evidence>
<comment type="miscellaneous">
    <text evidence="17">Bacitracin is thought to be involved in the inhibition of peptidoglycan synthesis by sequestering undecaprenyl diphosphate, thereby reducing the pool of lipid carrier available.</text>
</comment>
<feature type="transmembrane region" description="Helical" evidence="17">
    <location>
        <begin position="223"/>
        <end position="244"/>
    </location>
</feature>
<evidence type="ECO:0000256" key="8">
    <source>
        <dbReference type="ARBA" id="ARBA00022960"/>
    </source>
</evidence>
<dbReference type="NCBIfam" id="NF001391">
    <property type="entry name" value="PRK00281.1-5"/>
    <property type="match status" value="1"/>
</dbReference>
<evidence type="ECO:0000313" key="18">
    <source>
        <dbReference type="EMBL" id="SFH70207.1"/>
    </source>
</evidence>
<dbReference type="Pfam" id="PF02673">
    <property type="entry name" value="BacA"/>
    <property type="match status" value="1"/>
</dbReference>
<feature type="transmembrane region" description="Helical" evidence="17">
    <location>
        <begin position="193"/>
        <end position="211"/>
    </location>
</feature>
<keyword evidence="11 17" id="KW-0472">Membrane</keyword>
<dbReference type="GO" id="GO:0008360">
    <property type="term" value="P:regulation of cell shape"/>
    <property type="evidence" value="ECO:0007669"/>
    <property type="project" value="UniProtKB-KW"/>
</dbReference>
<dbReference type="PANTHER" id="PTHR30622">
    <property type="entry name" value="UNDECAPRENYL-DIPHOSPHATASE"/>
    <property type="match status" value="1"/>
</dbReference>
<comment type="subcellular location">
    <subcellularLocation>
        <location evidence="1 17">Cell membrane</location>
        <topology evidence="1 17">Multi-pass membrane protein</topology>
    </subcellularLocation>
</comment>
<evidence type="ECO:0000256" key="14">
    <source>
        <dbReference type="ARBA" id="ARBA00032707"/>
    </source>
</evidence>
<accession>A0A1I3C6R6</accession>
<evidence type="ECO:0000256" key="3">
    <source>
        <dbReference type="ARBA" id="ARBA00012374"/>
    </source>
</evidence>
<evidence type="ECO:0000256" key="7">
    <source>
        <dbReference type="ARBA" id="ARBA00022801"/>
    </source>
</evidence>
<name>A0A1I3C6R6_9LACT</name>
<dbReference type="NCBIfam" id="NF001390">
    <property type="entry name" value="PRK00281.1-4"/>
    <property type="match status" value="1"/>
</dbReference>
<feature type="transmembrane region" description="Helical" evidence="17">
    <location>
        <begin position="256"/>
        <end position="273"/>
    </location>
</feature>
<comment type="similarity">
    <text evidence="2 17">Belongs to the UppP family.</text>
</comment>
<dbReference type="AlphaFoldDB" id="A0A1I3C6R6"/>
<feature type="transmembrane region" description="Helical" evidence="17">
    <location>
        <begin position="111"/>
        <end position="133"/>
    </location>
</feature>
<dbReference type="GO" id="GO:0071555">
    <property type="term" value="P:cell wall organization"/>
    <property type="evidence" value="ECO:0007669"/>
    <property type="project" value="UniProtKB-KW"/>
</dbReference>
<keyword evidence="19" id="KW-1185">Reference proteome</keyword>
<evidence type="ECO:0000256" key="2">
    <source>
        <dbReference type="ARBA" id="ARBA00010621"/>
    </source>
</evidence>
<dbReference type="HAMAP" id="MF_01006">
    <property type="entry name" value="Undec_diphosphatase"/>
    <property type="match status" value="1"/>
</dbReference>
<dbReference type="NCBIfam" id="NF001389">
    <property type="entry name" value="PRK00281.1-2"/>
    <property type="match status" value="1"/>
</dbReference>
<gene>
    <name evidence="17" type="primary">uppP</name>
    <name evidence="18" type="ORF">SAMN04489868_11430</name>
</gene>
<dbReference type="NCBIfam" id="TIGR00753">
    <property type="entry name" value="undec_PP_bacA"/>
    <property type="match status" value="1"/>
</dbReference>
<evidence type="ECO:0000256" key="6">
    <source>
        <dbReference type="ARBA" id="ARBA00022692"/>
    </source>
</evidence>
<evidence type="ECO:0000256" key="12">
    <source>
        <dbReference type="ARBA" id="ARBA00023251"/>
    </source>
</evidence>
<dbReference type="GO" id="GO:0009252">
    <property type="term" value="P:peptidoglycan biosynthetic process"/>
    <property type="evidence" value="ECO:0007669"/>
    <property type="project" value="UniProtKB-KW"/>
</dbReference>
<dbReference type="RefSeq" id="WP_092092249.1">
    <property type="nucleotide sequence ID" value="NZ_FOQE01000014.1"/>
</dbReference>
<keyword evidence="6 17" id="KW-0812">Transmembrane</keyword>
<proteinExistence type="inferred from homology"/>